<reference evidence="7" key="1">
    <citation type="submission" date="2017-10" db="EMBL/GenBank/DDBJ databases">
        <title>Draft genome sequences of strains TRE 1, TRE 9, TRE H and TRI 7, isolated from tamarins, belonging to four potential novel Bifidobacterium species.</title>
        <authorList>
            <person name="Mattarelli P."/>
            <person name="Modesto M."/>
            <person name="Puglisi E."/>
            <person name="Morelli L."/>
            <person name="Bonetti A."/>
            <person name="Spezio C."/>
            <person name="Sandri C."/>
        </authorList>
    </citation>
    <scope>NUCLEOTIDE SEQUENCE [LARGE SCALE GENOMIC DNA]</scope>
    <source>
        <strain evidence="7">TREH</strain>
    </source>
</reference>
<feature type="region of interest" description="Disordered" evidence="3">
    <location>
        <begin position="1"/>
        <end position="26"/>
    </location>
</feature>
<dbReference type="InterPro" id="IPR050288">
    <property type="entry name" value="Cellulose_deg_GH3"/>
</dbReference>
<dbReference type="SUPFAM" id="SSF52279">
    <property type="entry name" value="Beta-D-glucan exohydrolase, C-terminal domain"/>
    <property type="match status" value="1"/>
</dbReference>
<evidence type="ECO:0000256" key="2">
    <source>
        <dbReference type="ARBA" id="ARBA00022801"/>
    </source>
</evidence>
<keyword evidence="7" id="KW-1185">Reference proteome</keyword>
<dbReference type="GO" id="GO:0004553">
    <property type="term" value="F:hydrolase activity, hydrolyzing O-glycosyl compounds"/>
    <property type="evidence" value="ECO:0007669"/>
    <property type="project" value="InterPro"/>
</dbReference>
<dbReference type="Proteomes" id="UP000229239">
    <property type="component" value="Unassembled WGS sequence"/>
</dbReference>
<evidence type="ECO:0000256" key="3">
    <source>
        <dbReference type="SAM" id="MobiDB-lite"/>
    </source>
</evidence>
<dbReference type="InterPro" id="IPR002772">
    <property type="entry name" value="Glyco_hydro_3_C"/>
</dbReference>
<dbReference type="PANTHER" id="PTHR42715">
    <property type="entry name" value="BETA-GLUCOSIDASE"/>
    <property type="match status" value="1"/>
</dbReference>
<organism evidence="6 7">
    <name type="scientific">Bifidobacterium felsineum</name>
    <dbReference type="NCBI Taxonomy" id="2045440"/>
    <lineage>
        <taxon>Bacteria</taxon>
        <taxon>Bacillati</taxon>
        <taxon>Actinomycetota</taxon>
        <taxon>Actinomycetes</taxon>
        <taxon>Bifidobacteriales</taxon>
        <taxon>Bifidobacteriaceae</taxon>
        <taxon>Bifidobacterium</taxon>
    </lineage>
</organism>
<dbReference type="PRINTS" id="PR00133">
    <property type="entry name" value="GLHYDRLASE3"/>
</dbReference>
<gene>
    <name evidence="6" type="ORF">CSQ86_00020</name>
</gene>
<keyword evidence="2" id="KW-0378">Hydrolase</keyword>
<accession>A0A2M9HL38</accession>
<keyword evidence="4" id="KW-0812">Transmembrane</keyword>
<feature type="transmembrane region" description="Helical" evidence="4">
    <location>
        <begin position="68"/>
        <end position="90"/>
    </location>
</feature>
<dbReference type="Gene3D" id="3.40.50.1700">
    <property type="entry name" value="Glycoside hydrolase family 3 C-terminal domain"/>
    <property type="match status" value="1"/>
</dbReference>
<dbReference type="SUPFAM" id="SSF51445">
    <property type="entry name" value="(Trans)glycosidases"/>
    <property type="match status" value="1"/>
</dbReference>
<dbReference type="GO" id="GO:0005975">
    <property type="term" value="P:carbohydrate metabolic process"/>
    <property type="evidence" value="ECO:0007669"/>
    <property type="project" value="InterPro"/>
</dbReference>
<dbReference type="Gene3D" id="2.60.40.10">
    <property type="entry name" value="Immunoglobulins"/>
    <property type="match status" value="1"/>
</dbReference>
<evidence type="ECO:0000313" key="6">
    <source>
        <dbReference type="EMBL" id="PJM77536.1"/>
    </source>
</evidence>
<dbReference type="InterPro" id="IPR036962">
    <property type="entry name" value="Glyco_hydro_3_N_sf"/>
</dbReference>
<protein>
    <submittedName>
        <fullName evidence="6">Beta-glucosidase</fullName>
    </submittedName>
</protein>
<feature type="transmembrane region" description="Helical" evidence="4">
    <location>
        <begin position="941"/>
        <end position="961"/>
    </location>
</feature>
<dbReference type="InterPro" id="IPR013783">
    <property type="entry name" value="Ig-like_fold"/>
</dbReference>
<proteinExistence type="inferred from homology"/>
<dbReference type="InterPro" id="IPR036881">
    <property type="entry name" value="Glyco_hydro_3_C_sf"/>
</dbReference>
<dbReference type="AlphaFoldDB" id="A0A2M9HL38"/>
<dbReference type="Pfam" id="PF01915">
    <property type="entry name" value="Glyco_hydro_3_C"/>
    <property type="match status" value="1"/>
</dbReference>
<dbReference type="Pfam" id="PF00933">
    <property type="entry name" value="Glyco_hydro_3"/>
    <property type="match status" value="1"/>
</dbReference>
<name>A0A2M9HL38_9BIFI</name>
<feature type="domain" description="Fibronectin type III-like" evidence="5">
    <location>
        <begin position="460"/>
        <end position="538"/>
    </location>
</feature>
<evidence type="ECO:0000259" key="5">
    <source>
        <dbReference type="SMART" id="SM01217"/>
    </source>
</evidence>
<dbReference type="EMBL" id="PEBJ01000001">
    <property type="protein sequence ID" value="PJM77536.1"/>
    <property type="molecule type" value="Genomic_DNA"/>
</dbReference>
<dbReference type="OrthoDB" id="3187562at2"/>
<evidence type="ECO:0000313" key="7">
    <source>
        <dbReference type="Proteomes" id="UP000229239"/>
    </source>
</evidence>
<keyword evidence="4" id="KW-1133">Transmembrane helix</keyword>
<comment type="caution">
    <text evidence="6">The sequence shown here is derived from an EMBL/GenBank/DDBJ whole genome shotgun (WGS) entry which is preliminary data.</text>
</comment>
<sequence length="995" mass="107258">MCQHSNPTERNGHFSNGQRGQGRSTKPWSESITVLIQATCRAKVKNQGGAIMKGKASTRVPRRPNRPVLVLAYAIVALVAVLSIAVYTVLVPHASLLSLVTNKVDSTSQTVKKASQATADITEEVESEGIILLDNKNNALPLNGVTAVNVFGSTAGNNFSYGGTGSGAGNEKNNVSIYQGLENAGLKPNSELKKFYDDNALDAKNMGVVGTDWNLYELPQSEYNQQIIDEARDYSDTALVVLTRKGGEGFDLPLDMAEYSGSEAGRSYLELTPNEEDLLNMVKSNFGTVVVVLNSPNAMELGFVDDPAIDAALWVGVTGATGTNAIGNVLTGKVNPSGKTVDTFPYEVESAPSYYNFGEYNYSNVNYTNTALFAGTGDALSGKDPYHYVEYAEGIYVGYRYYETAAADGFIDYDSVVQYPFGYGLSYTTFDENLDSVKTNGKTITATVTVKNTGKVAGKQVAEIYVGAPYTPGGIEKSSVELAGFAKTDNLAPGESQTLTIKFGWEDIASYDYTGVKAKGGAYVLDAGDYHINLQTDSHTVVGSKTLTLDHDIIYNDDGEGARPSDDVAATNQFDDVSFGDDLTYVSRANWKGTMPTERAASTKKATAKQISALTNPEPLDNSETKDITTGAHNGLTLADVKGLDYDDPKWSDLLDQVTLSEMKVLVGNAGWLTASVNSVGKPANLDSDGPNGLNNILSGVQGTQLTGQSVLGYTWNTELAERVGKLLANEAKAYGVDGLYAPGANLHRSPFGGRNYEYVSEDGLLTGKIVAAEVRGIRSSGVYCYTKHFALNDQETHRGDGGLVTWANEQAMRELYLRPFEITVKEGKATGLMSSYNRLGTTPAAESSALLTTVLRDEWGFRGAVITDCTIATSTSDVNRSLRAGNDINLNFVQDMFMTKDTTGTAAGRQALRRATHNVLYMVANSDGASRMRTNWNGTVTTVFVIIDVLVAGLFALYLWRRRKATLRWRAAGRPKGWLATKLSHKKKQPTQLA</sequence>
<keyword evidence="4" id="KW-0472">Membrane</keyword>
<dbReference type="InterPro" id="IPR026891">
    <property type="entry name" value="Fn3-like"/>
</dbReference>
<evidence type="ECO:0000256" key="1">
    <source>
        <dbReference type="ARBA" id="ARBA00005336"/>
    </source>
</evidence>
<dbReference type="SMART" id="SM01217">
    <property type="entry name" value="Fn3_like"/>
    <property type="match status" value="1"/>
</dbReference>
<dbReference type="InterPro" id="IPR001764">
    <property type="entry name" value="Glyco_hydro_3_N"/>
</dbReference>
<dbReference type="InterPro" id="IPR017853">
    <property type="entry name" value="GH"/>
</dbReference>
<dbReference type="Gene3D" id="3.20.20.300">
    <property type="entry name" value="Glycoside hydrolase, family 3, N-terminal domain"/>
    <property type="match status" value="1"/>
</dbReference>
<dbReference type="Pfam" id="PF14310">
    <property type="entry name" value="Fn3-like"/>
    <property type="match status" value="1"/>
</dbReference>
<evidence type="ECO:0000256" key="4">
    <source>
        <dbReference type="SAM" id="Phobius"/>
    </source>
</evidence>
<comment type="similarity">
    <text evidence="1">Belongs to the glycosyl hydrolase 3 family.</text>
</comment>
<dbReference type="PANTHER" id="PTHR42715:SF10">
    <property type="entry name" value="BETA-GLUCOSIDASE"/>
    <property type="match status" value="1"/>
</dbReference>